<name>A0A7G5CD98_WOLPI</name>
<dbReference type="RefSeq" id="WP_182182945.1">
    <property type="nucleotide sequence ID" value="NZ_CP050530.1"/>
</dbReference>
<dbReference type="AlphaFoldDB" id="A0A7G5CD98"/>
<dbReference type="Proteomes" id="UP000515596">
    <property type="component" value="Chromosome"/>
</dbReference>
<dbReference type="EMBL" id="CP050530">
    <property type="protein sequence ID" value="QMV47182.1"/>
    <property type="molecule type" value="Genomic_DNA"/>
</dbReference>
<protein>
    <submittedName>
        <fullName evidence="1">Uncharacterized protein</fullName>
    </submittedName>
</protein>
<gene>
    <name evidence="1" type="ORF">HC356_04010</name>
</gene>
<evidence type="ECO:0000313" key="1">
    <source>
        <dbReference type="EMBL" id="QMV47182.1"/>
    </source>
</evidence>
<sequence>MTIAKEVVYALHQRLKELAVDATPDKIAYLAKALESIAGQSTVLDIVQMTDAKLKELLDAATKHLKALNDNKTSSLSTITTAKTESVDEINTLKTESLKALKISSDSHISLLDTRKDANIAAIDSASDLGNIKNTLKAINDLPEGSSIMKEIQPRAVIQSGSLPFLFGILSRYNDNWGDGNFSSELGASNKEKSC</sequence>
<organism evidence="1 2">
    <name type="scientific">Wolbachia pipientis</name>
    <dbReference type="NCBI Taxonomy" id="955"/>
    <lineage>
        <taxon>Bacteria</taxon>
        <taxon>Pseudomonadati</taxon>
        <taxon>Pseudomonadota</taxon>
        <taxon>Alphaproteobacteria</taxon>
        <taxon>Rickettsiales</taxon>
        <taxon>Anaplasmataceae</taxon>
        <taxon>Wolbachieae</taxon>
        <taxon>Wolbachia</taxon>
    </lineage>
</organism>
<proteinExistence type="predicted"/>
<evidence type="ECO:0000313" key="2">
    <source>
        <dbReference type="Proteomes" id="UP000515596"/>
    </source>
</evidence>
<accession>A0A7G5CD98</accession>
<reference evidence="1 2" key="1">
    <citation type="journal article" date="2020" name="Mol. Biol. Evol.">
        <title>Life and death of selfish genes: comparative genomics reveals the dynamic evolution of cytoplasmic incompatibility.</title>
        <authorList>
            <person name="Martinez J."/>
            <person name="Klasson L."/>
            <person name="Welch J."/>
            <person name="Jiggins F.M."/>
        </authorList>
    </citation>
    <scope>NUCLEOTIDE SEQUENCE [LARGE SCALE GENOMIC DNA]</scope>
    <source>
        <strain evidence="1">WNik</strain>
    </source>
</reference>